<proteinExistence type="predicted"/>
<feature type="compositionally biased region" description="Basic residues" evidence="1">
    <location>
        <begin position="64"/>
        <end position="78"/>
    </location>
</feature>
<feature type="region of interest" description="Disordered" evidence="1">
    <location>
        <begin position="1"/>
        <end position="228"/>
    </location>
</feature>
<protein>
    <submittedName>
        <fullName evidence="2">Uncharacterized protein</fullName>
    </submittedName>
</protein>
<feature type="compositionally biased region" description="Basic and acidic residues" evidence="1">
    <location>
        <begin position="134"/>
        <end position="149"/>
    </location>
</feature>
<dbReference type="AlphaFoldDB" id="K0RMH1"/>
<gene>
    <name evidence="2" type="ORF">THAOC_26056</name>
</gene>
<feature type="compositionally biased region" description="Basic residues" evidence="1">
    <location>
        <begin position="201"/>
        <end position="211"/>
    </location>
</feature>
<feature type="compositionally biased region" description="Basic and acidic residues" evidence="1">
    <location>
        <begin position="106"/>
        <end position="126"/>
    </location>
</feature>
<name>K0RMH1_THAOC</name>
<feature type="compositionally biased region" description="Basic and acidic residues" evidence="1">
    <location>
        <begin position="53"/>
        <end position="63"/>
    </location>
</feature>
<evidence type="ECO:0000313" key="3">
    <source>
        <dbReference type="Proteomes" id="UP000266841"/>
    </source>
</evidence>
<feature type="compositionally biased region" description="Low complexity" evidence="1">
    <location>
        <begin position="90"/>
        <end position="100"/>
    </location>
</feature>
<sequence length="245" mass="27001">MAELFIDEPLTPSPVTVSLRLRPPTTSSGPAAPPTAARSAGRTGPGWGRRRRADVAPRREPVRGRVRLRLRPGVRRGRRPVERVRRERVAPAVPAAGGVRLRARGVRPDGERQDAHDDGRQGERDAVPPLVGRVGREAGRLRAERDGPAARRRRVQAHEGVPAHRGVHGAVLLRRDLPGEGPGPAQPDEPERAGDEPGGLGRRRLRGRRGARGGQRGVLLRQERRYQPSRAWKCQPDRLVDEDEL</sequence>
<feature type="compositionally biased region" description="Low complexity" evidence="1">
    <location>
        <begin position="22"/>
        <end position="42"/>
    </location>
</feature>
<keyword evidence="3" id="KW-1185">Reference proteome</keyword>
<evidence type="ECO:0000256" key="1">
    <source>
        <dbReference type="SAM" id="MobiDB-lite"/>
    </source>
</evidence>
<dbReference type="EMBL" id="AGNL01035991">
    <property type="protein sequence ID" value="EJK54325.1"/>
    <property type="molecule type" value="Genomic_DNA"/>
</dbReference>
<evidence type="ECO:0000313" key="2">
    <source>
        <dbReference type="EMBL" id="EJK54325.1"/>
    </source>
</evidence>
<comment type="caution">
    <text evidence="2">The sequence shown here is derived from an EMBL/GenBank/DDBJ whole genome shotgun (WGS) entry which is preliminary data.</text>
</comment>
<feature type="compositionally biased region" description="Basic and acidic residues" evidence="1">
    <location>
        <begin position="79"/>
        <end position="89"/>
    </location>
</feature>
<dbReference type="Proteomes" id="UP000266841">
    <property type="component" value="Unassembled WGS sequence"/>
</dbReference>
<reference evidence="2 3" key="1">
    <citation type="journal article" date="2012" name="Genome Biol.">
        <title>Genome and low-iron response of an oceanic diatom adapted to chronic iron limitation.</title>
        <authorList>
            <person name="Lommer M."/>
            <person name="Specht M."/>
            <person name="Roy A.S."/>
            <person name="Kraemer L."/>
            <person name="Andreson R."/>
            <person name="Gutowska M.A."/>
            <person name="Wolf J."/>
            <person name="Bergner S.V."/>
            <person name="Schilhabel M.B."/>
            <person name="Klostermeier U.C."/>
            <person name="Beiko R.G."/>
            <person name="Rosenstiel P."/>
            <person name="Hippler M."/>
            <person name="Laroche J."/>
        </authorList>
    </citation>
    <scope>NUCLEOTIDE SEQUENCE [LARGE SCALE GENOMIC DNA]</scope>
    <source>
        <strain evidence="2 3">CCMP1005</strain>
    </source>
</reference>
<accession>K0RMH1</accession>
<organism evidence="2 3">
    <name type="scientific">Thalassiosira oceanica</name>
    <name type="common">Marine diatom</name>
    <dbReference type="NCBI Taxonomy" id="159749"/>
    <lineage>
        <taxon>Eukaryota</taxon>
        <taxon>Sar</taxon>
        <taxon>Stramenopiles</taxon>
        <taxon>Ochrophyta</taxon>
        <taxon>Bacillariophyta</taxon>
        <taxon>Coscinodiscophyceae</taxon>
        <taxon>Thalassiosirophycidae</taxon>
        <taxon>Thalassiosirales</taxon>
        <taxon>Thalassiosiraceae</taxon>
        <taxon>Thalassiosira</taxon>
    </lineage>
</organism>